<proteinExistence type="predicted"/>
<sequence>MRVDIDMKFIHRYNKNLSCIILAETAKGWKVSQTETFANPRKKPKVTVQFYHAIWFDDQKGEWDAVNN</sequence>
<name>A0A644WDC6_9ZZZZ</name>
<reference evidence="1" key="1">
    <citation type="submission" date="2019-08" db="EMBL/GenBank/DDBJ databases">
        <authorList>
            <person name="Kucharzyk K."/>
            <person name="Murdoch R.W."/>
            <person name="Higgins S."/>
            <person name="Loffler F."/>
        </authorList>
    </citation>
    <scope>NUCLEOTIDE SEQUENCE</scope>
</reference>
<comment type="caution">
    <text evidence="1">The sequence shown here is derived from an EMBL/GenBank/DDBJ whole genome shotgun (WGS) entry which is preliminary data.</text>
</comment>
<dbReference type="AlphaFoldDB" id="A0A644WDC6"/>
<organism evidence="1">
    <name type="scientific">bioreactor metagenome</name>
    <dbReference type="NCBI Taxonomy" id="1076179"/>
    <lineage>
        <taxon>unclassified sequences</taxon>
        <taxon>metagenomes</taxon>
        <taxon>ecological metagenomes</taxon>
    </lineage>
</organism>
<dbReference type="EMBL" id="VSSQ01000800">
    <property type="protein sequence ID" value="MPM01508.1"/>
    <property type="molecule type" value="Genomic_DNA"/>
</dbReference>
<evidence type="ECO:0000313" key="1">
    <source>
        <dbReference type="EMBL" id="MPM01508.1"/>
    </source>
</evidence>
<accession>A0A644WDC6</accession>
<protein>
    <submittedName>
        <fullName evidence="1">Uncharacterized protein</fullName>
    </submittedName>
</protein>
<gene>
    <name evidence="1" type="ORF">SDC9_47748</name>
</gene>